<dbReference type="Proteomes" id="UP000187455">
    <property type="component" value="Unassembled WGS sequence"/>
</dbReference>
<dbReference type="PROSITE" id="PS00455">
    <property type="entry name" value="AMP_BINDING"/>
    <property type="match status" value="1"/>
</dbReference>
<dbReference type="InterPro" id="IPR020845">
    <property type="entry name" value="AMP-binding_CS"/>
</dbReference>
<dbReference type="PANTHER" id="PTHR43272">
    <property type="entry name" value="LONG-CHAIN-FATTY-ACID--COA LIGASE"/>
    <property type="match status" value="1"/>
</dbReference>
<proteinExistence type="predicted"/>
<keyword evidence="5" id="KW-1185">Reference proteome</keyword>
<comment type="caution">
    <text evidence="4">The sequence shown here is derived from an EMBL/GenBank/DDBJ whole genome shotgun (WGS) entry which is preliminary data.</text>
</comment>
<dbReference type="EMBL" id="LSSL01002887">
    <property type="protein sequence ID" value="OLY81004.1"/>
    <property type="molecule type" value="Genomic_DNA"/>
</dbReference>
<dbReference type="GO" id="GO:0005783">
    <property type="term" value="C:endoplasmic reticulum"/>
    <property type="evidence" value="ECO:0007669"/>
    <property type="project" value="TreeGrafter"/>
</dbReference>
<dbReference type="GO" id="GO:0004467">
    <property type="term" value="F:long-chain fatty acid-CoA ligase activity"/>
    <property type="evidence" value="ECO:0007669"/>
    <property type="project" value="TreeGrafter"/>
</dbReference>
<dbReference type="OrthoDB" id="1700726at2759"/>
<dbReference type="GO" id="GO:0005524">
    <property type="term" value="F:ATP binding"/>
    <property type="evidence" value="ECO:0007669"/>
    <property type="project" value="UniProtKB-KW"/>
</dbReference>
<gene>
    <name evidence="4" type="ORF">AYI68_g4894</name>
</gene>
<dbReference type="InterPro" id="IPR000873">
    <property type="entry name" value="AMP-dep_synth/lig_dom"/>
</dbReference>
<sequence length="669" mass="74917">MKKTYKSYKVPGSESEGYSSVKEAPNEKYLGYRPFDEASGTFGPYVFHTYSQIHKRATNLGAGIINLRLKHARDKSEENIQKILARKWPVCMYSINRVEWSLTDRALPTQSLYSVALYDTLGPQSSEYILNHSEASVIVCSLDKIHKLLMNIDKYPHVRIIISMDSLTDRQKSEESPAAFIPSPFNTKATQILREWAESKNVALYDIGQVEQIGSENPIPHHPPSPDDTYTILYTSGTTGNPKGVVTTHMNYAFSVATAFSGRGEFKNTPSFVSYSPLAHTSGRKYELFMMSRCGYTGFYSGDAKSIISDIRELNPTFMNGLPRILTRIYDEAMRSTVYSGGLKGKLAEIAVNTKISNLHKGLGYKHLVWDTLFFNSTKSIVGDKLEYIMFGTAPLEPHVLDFLRIALMAKMMNTYGMTESSAIGVGQTDDDYSVGNCGVPSDGFEVRLRDVPDMNYLVSDLPCPRGEILLRGPPVFKGYFKDEKNTKEALIGDGWLATGDIGRFDEDGSISIIDRKKALFKLSQGEYISPEKIETVITKNQLVSQAFVYGISTKNHLVAIIVPDEQVFVPWAQTVLLKSTQNVSSAQIKSMDLKQLAQNSDIKSKLLDSIRDTCRLSQLAGFEIIKSLYIEHIPFQVGANSLLTPTFKLKRFDAAKHYKAIIEEMYNE</sequence>
<dbReference type="SUPFAM" id="SSF56801">
    <property type="entry name" value="Acetyl-CoA synthetase-like"/>
    <property type="match status" value="1"/>
</dbReference>
<dbReference type="Pfam" id="PF00501">
    <property type="entry name" value="AMP-binding"/>
    <property type="match status" value="1"/>
</dbReference>
<evidence type="ECO:0000313" key="4">
    <source>
        <dbReference type="EMBL" id="OLY81004.1"/>
    </source>
</evidence>
<protein>
    <submittedName>
        <fullName evidence="4">Fatty acyl-CoA synthetase A</fullName>
    </submittedName>
</protein>
<organism evidence="4 5">
    <name type="scientific">Smittium mucronatum</name>
    <dbReference type="NCBI Taxonomy" id="133383"/>
    <lineage>
        <taxon>Eukaryota</taxon>
        <taxon>Fungi</taxon>
        <taxon>Fungi incertae sedis</taxon>
        <taxon>Zoopagomycota</taxon>
        <taxon>Kickxellomycotina</taxon>
        <taxon>Harpellomycetes</taxon>
        <taxon>Harpellales</taxon>
        <taxon>Legeriomycetaceae</taxon>
        <taxon>Smittium</taxon>
    </lineage>
</organism>
<name>A0A1R0GVS7_9FUNG</name>
<dbReference type="GO" id="GO:0016020">
    <property type="term" value="C:membrane"/>
    <property type="evidence" value="ECO:0007669"/>
    <property type="project" value="TreeGrafter"/>
</dbReference>
<keyword evidence="2" id="KW-0067">ATP-binding</keyword>
<accession>A0A1R0GVS7</accession>
<dbReference type="STRING" id="133383.A0A1R0GVS7"/>
<reference evidence="4 5" key="1">
    <citation type="journal article" date="2016" name="Mol. Biol. Evol.">
        <title>Genome-Wide Survey of Gut Fungi (Harpellales) Reveals the First Horizontally Transferred Ubiquitin Gene from a Mosquito Host.</title>
        <authorList>
            <person name="Wang Y."/>
            <person name="White M.M."/>
            <person name="Kvist S."/>
            <person name="Moncalvo J.M."/>
        </authorList>
    </citation>
    <scope>NUCLEOTIDE SEQUENCE [LARGE SCALE GENOMIC DNA]</scope>
    <source>
        <strain evidence="4 5">ALG-7-W6</strain>
    </source>
</reference>
<keyword evidence="1" id="KW-0547">Nucleotide-binding</keyword>
<feature type="domain" description="AMP-dependent synthetase/ligase" evidence="3">
    <location>
        <begin position="44"/>
        <end position="481"/>
    </location>
</feature>
<evidence type="ECO:0000256" key="1">
    <source>
        <dbReference type="ARBA" id="ARBA00022741"/>
    </source>
</evidence>
<evidence type="ECO:0000256" key="2">
    <source>
        <dbReference type="ARBA" id="ARBA00022840"/>
    </source>
</evidence>
<evidence type="ECO:0000313" key="5">
    <source>
        <dbReference type="Proteomes" id="UP000187455"/>
    </source>
</evidence>
<dbReference type="InterPro" id="IPR042099">
    <property type="entry name" value="ANL_N_sf"/>
</dbReference>
<dbReference type="PANTHER" id="PTHR43272:SF33">
    <property type="entry name" value="AMP-BINDING DOMAIN-CONTAINING PROTEIN-RELATED"/>
    <property type="match status" value="1"/>
</dbReference>
<evidence type="ECO:0000259" key="3">
    <source>
        <dbReference type="Pfam" id="PF00501"/>
    </source>
</evidence>
<dbReference type="Gene3D" id="3.40.50.12780">
    <property type="entry name" value="N-terminal domain of ligase-like"/>
    <property type="match status" value="1"/>
</dbReference>
<dbReference type="AlphaFoldDB" id="A0A1R0GVS7"/>